<evidence type="ECO:0000256" key="4">
    <source>
        <dbReference type="SAM" id="MobiDB-lite"/>
    </source>
</evidence>
<dbReference type="InterPro" id="IPR037593">
    <property type="entry name" value="MIOS/Sea4"/>
</dbReference>
<feature type="region of interest" description="Disordered" evidence="4">
    <location>
        <begin position="813"/>
        <end position="839"/>
    </location>
</feature>
<dbReference type="InterPro" id="IPR036322">
    <property type="entry name" value="WD40_repeat_dom_sf"/>
</dbReference>
<protein>
    <recommendedName>
        <fullName evidence="9">WD repeat protein mio zinc-ribbon like domain-containing protein</fullName>
    </recommendedName>
</protein>
<evidence type="ECO:0000313" key="8">
    <source>
        <dbReference type="Proteomes" id="UP001445076"/>
    </source>
</evidence>
<keyword evidence="2" id="KW-0853">WD repeat</keyword>
<dbReference type="EMBL" id="JARKIK010000018">
    <property type="protein sequence ID" value="KAK8745801.1"/>
    <property type="molecule type" value="Genomic_DNA"/>
</dbReference>
<dbReference type="Gene3D" id="2.130.10.10">
    <property type="entry name" value="YVTN repeat-like/Quinoprotein amine dehydrogenase"/>
    <property type="match status" value="1"/>
</dbReference>
<evidence type="ECO:0000256" key="3">
    <source>
        <dbReference type="ARBA" id="ARBA00022737"/>
    </source>
</evidence>
<evidence type="ECO:0000256" key="2">
    <source>
        <dbReference type="ARBA" id="ARBA00022574"/>
    </source>
</evidence>
<name>A0AAW0Y140_CHEQU</name>
<accession>A0AAW0Y140</accession>
<dbReference type="GO" id="GO:0005737">
    <property type="term" value="C:cytoplasm"/>
    <property type="evidence" value="ECO:0007669"/>
    <property type="project" value="TreeGrafter"/>
</dbReference>
<evidence type="ECO:0000256" key="1">
    <source>
        <dbReference type="ARBA" id="ARBA00009713"/>
    </source>
</evidence>
<feature type="domain" description="GATOR2 complex protein MIO zinc-ribbon like" evidence="5">
    <location>
        <begin position="752"/>
        <end position="886"/>
    </location>
</feature>
<dbReference type="PANTHER" id="PTHR16453:SF9">
    <property type="entry name" value="GATOR COMPLEX PROTEIN MIOS"/>
    <property type="match status" value="1"/>
</dbReference>
<evidence type="ECO:0000313" key="7">
    <source>
        <dbReference type="EMBL" id="KAK8745801.1"/>
    </source>
</evidence>
<sequence>RRSSNLGYNAHTIYHHWRLNMSSVRVDVQWSPVAADQFLTWGSDLQLYQVQDIVPSETVQLPRLQLGPKTAASLLSTNNDLQYIKCVAWCPGLETDPSNQLLAVGQANGKVALTTFSKIPDPHGIKGREFIPKHSRPVNSLAWSTQEPQLLSAGLDKIRTDHSVIVCDVTRTSQPPSYAFDQRNSSAGDVMKPLNEFGLAETAHSVAFSLHASRTLIAGMNNKHIKLFDLREGKLCATANTKAVYGICADVHNEHRLASFSENQVSIWDLRSIERPVLYLDATKPITKLSWCPSRVGLLASLSRDSAAVRIYDILHYTHGGEDQEPAVITRSINTDSSTYISAFSWHPTHENRIITASYTGKLVDYNVHERITLNWSATSALMWTNGKKMLQQIDCQHPVYSHFDDISIAIMTRAQKKYGLHVENLATNGEVTDDVSLRNLWTWLDAARSLVLTGNFKLPGGMPYRYQGVWSLMSLSTLSSDVVSRPWIGLEAQKPHFAKVFRCEERSRALELCSWGFENETVLNSFLSQLEATGNHTRAAAVAVFNQRLKQAILILQRGASSKKLPALNSTAMALSGFTEERKGLWRETCVNLRTQLTDPYLRAMFAFLTDDADSYDPVLGETEMAIEDRVAFACTYLSDVRLMEYLEKLNTQLTEEGNLDGILLSGLCSEGIDLLQRYVDLTGDVQTVALVTIHTLQHAMTKDSRLSHWVQSYRNLLDSLRLWNERAQLDVIMNDNKHAERPPQHIYITCNFCKKGISAYIQAPGRPRNPYARFGTGSANKSKMQACPNCRKPLPRCSLCLVHMGTPSGWGSSIPKSSGGEDNAEGDSSTPTSDTAVRRRKLSNFTSWFTWCQTCRHGGHAHHLMEWFKEHTECPVTSCNCKCMSLDTVNKVASSSVSVMAK</sequence>
<keyword evidence="3" id="KW-0677">Repeat</keyword>
<dbReference type="PANTHER" id="PTHR16453">
    <property type="entry name" value="WD40 DOMAIN-CONTAINING PROTEIN MIO FAMILY MEMBER"/>
    <property type="match status" value="1"/>
</dbReference>
<feature type="domain" description="MIOS-like alpha-solenoid" evidence="6">
    <location>
        <begin position="412"/>
        <end position="638"/>
    </location>
</feature>
<dbReference type="Pfam" id="PF21720">
    <property type="entry name" value="MIOS_WD40"/>
    <property type="match status" value="1"/>
</dbReference>
<dbReference type="Pfam" id="PF21719">
    <property type="entry name" value="MIOS_a-sol"/>
    <property type="match status" value="1"/>
</dbReference>
<dbReference type="GO" id="GO:0034198">
    <property type="term" value="P:cellular response to amino acid starvation"/>
    <property type="evidence" value="ECO:0007669"/>
    <property type="project" value="TreeGrafter"/>
</dbReference>
<comment type="similarity">
    <text evidence="1">Belongs to the WD repeat mio family.</text>
</comment>
<dbReference type="InterPro" id="IPR049092">
    <property type="entry name" value="MIOS_a-sol"/>
</dbReference>
<dbReference type="SUPFAM" id="SSF50978">
    <property type="entry name" value="WD40 repeat-like"/>
    <property type="match status" value="1"/>
</dbReference>
<dbReference type="AlphaFoldDB" id="A0AAW0Y140"/>
<dbReference type="Pfam" id="PF17034">
    <property type="entry name" value="zinc_ribbon_16"/>
    <property type="match status" value="1"/>
</dbReference>
<keyword evidence="8" id="KW-1185">Reference proteome</keyword>
<proteinExistence type="inferred from homology"/>
<dbReference type="GO" id="GO:1904263">
    <property type="term" value="P:positive regulation of TORC1 signaling"/>
    <property type="evidence" value="ECO:0007669"/>
    <property type="project" value="TreeGrafter"/>
</dbReference>
<comment type="caution">
    <text evidence="7">The sequence shown here is derived from an EMBL/GenBank/DDBJ whole genome shotgun (WGS) entry which is preliminary data.</text>
</comment>
<evidence type="ECO:0000259" key="5">
    <source>
        <dbReference type="Pfam" id="PF17034"/>
    </source>
</evidence>
<organism evidence="7 8">
    <name type="scientific">Cherax quadricarinatus</name>
    <name type="common">Australian red claw crayfish</name>
    <dbReference type="NCBI Taxonomy" id="27406"/>
    <lineage>
        <taxon>Eukaryota</taxon>
        <taxon>Metazoa</taxon>
        <taxon>Ecdysozoa</taxon>
        <taxon>Arthropoda</taxon>
        <taxon>Crustacea</taxon>
        <taxon>Multicrustacea</taxon>
        <taxon>Malacostraca</taxon>
        <taxon>Eumalacostraca</taxon>
        <taxon>Eucarida</taxon>
        <taxon>Decapoda</taxon>
        <taxon>Pleocyemata</taxon>
        <taxon>Astacidea</taxon>
        <taxon>Parastacoidea</taxon>
        <taxon>Parastacidae</taxon>
        <taxon>Cherax</taxon>
    </lineage>
</organism>
<dbReference type="SMART" id="SM00320">
    <property type="entry name" value="WD40"/>
    <property type="match status" value="6"/>
</dbReference>
<feature type="compositionally biased region" description="Polar residues" evidence="4">
    <location>
        <begin position="828"/>
        <end position="837"/>
    </location>
</feature>
<dbReference type="InterPro" id="IPR001680">
    <property type="entry name" value="WD40_rpt"/>
</dbReference>
<evidence type="ECO:0008006" key="9">
    <source>
        <dbReference type="Google" id="ProtNLM"/>
    </source>
</evidence>
<dbReference type="CDD" id="cd16691">
    <property type="entry name" value="mRING-H2-C3H3C2_Mio"/>
    <property type="match status" value="1"/>
</dbReference>
<dbReference type="InterPro" id="IPR015943">
    <property type="entry name" value="WD40/YVTN_repeat-like_dom_sf"/>
</dbReference>
<gene>
    <name evidence="7" type="ORF">OTU49_000016</name>
</gene>
<reference evidence="7 8" key="1">
    <citation type="journal article" date="2024" name="BMC Genomics">
        <title>Genome assembly of redclaw crayfish (Cherax quadricarinatus) provides insights into its immune adaptation and hypoxia tolerance.</title>
        <authorList>
            <person name="Liu Z."/>
            <person name="Zheng J."/>
            <person name="Li H."/>
            <person name="Fang K."/>
            <person name="Wang S."/>
            <person name="He J."/>
            <person name="Zhou D."/>
            <person name="Weng S."/>
            <person name="Chi M."/>
            <person name="Gu Z."/>
            <person name="He J."/>
            <person name="Li F."/>
            <person name="Wang M."/>
        </authorList>
    </citation>
    <scope>NUCLEOTIDE SEQUENCE [LARGE SCALE GENOMIC DNA]</scope>
    <source>
        <strain evidence="7">ZL_2023a</strain>
    </source>
</reference>
<feature type="non-terminal residue" evidence="7">
    <location>
        <position position="1"/>
    </location>
</feature>
<dbReference type="InterPro" id="IPR031488">
    <property type="entry name" value="Zn_ribbon_mio"/>
</dbReference>
<evidence type="ECO:0000259" key="6">
    <source>
        <dbReference type="Pfam" id="PF21719"/>
    </source>
</evidence>
<dbReference type="Proteomes" id="UP001445076">
    <property type="component" value="Unassembled WGS sequence"/>
</dbReference>